<dbReference type="AlphaFoldDB" id="A0A9P1DBT9"/>
<accession>A0A9P1DBT9</accession>
<dbReference type="GO" id="GO:0004386">
    <property type="term" value="F:helicase activity"/>
    <property type="evidence" value="ECO:0007669"/>
    <property type="project" value="UniProtKB-KW"/>
</dbReference>
<proteinExistence type="predicted"/>
<organism evidence="1">
    <name type="scientific">Cladocopium goreaui</name>
    <dbReference type="NCBI Taxonomy" id="2562237"/>
    <lineage>
        <taxon>Eukaryota</taxon>
        <taxon>Sar</taxon>
        <taxon>Alveolata</taxon>
        <taxon>Dinophyceae</taxon>
        <taxon>Suessiales</taxon>
        <taxon>Symbiodiniaceae</taxon>
        <taxon>Cladocopium</taxon>
    </lineage>
</organism>
<evidence type="ECO:0000313" key="2">
    <source>
        <dbReference type="EMBL" id="CAL1160343.1"/>
    </source>
</evidence>
<protein>
    <submittedName>
        <fullName evidence="3">ATP-dependent RNA helicase</fullName>
    </submittedName>
</protein>
<dbReference type="EMBL" id="CAMXCT030003935">
    <property type="protein sequence ID" value="CAL4794280.1"/>
    <property type="molecule type" value="Genomic_DNA"/>
</dbReference>
<name>A0A9P1DBT9_9DINO</name>
<dbReference type="PANTHER" id="PTHR30327">
    <property type="entry name" value="UNCHARACTERIZED PROTEIN YQGE"/>
    <property type="match status" value="1"/>
</dbReference>
<dbReference type="GO" id="GO:0005829">
    <property type="term" value="C:cytosol"/>
    <property type="evidence" value="ECO:0007669"/>
    <property type="project" value="TreeGrafter"/>
</dbReference>
<dbReference type="OrthoDB" id="434063at2759"/>
<dbReference type="EMBL" id="CAMXCT010003935">
    <property type="protein sequence ID" value="CAI4006968.1"/>
    <property type="molecule type" value="Genomic_DNA"/>
</dbReference>
<keyword evidence="3" id="KW-0347">Helicase</keyword>
<dbReference type="SUPFAM" id="SSF143456">
    <property type="entry name" value="VC0467-like"/>
    <property type="match status" value="1"/>
</dbReference>
<dbReference type="Gene3D" id="3.40.1740.10">
    <property type="entry name" value="VC0467-like"/>
    <property type="match status" value="1"/>
</dbReference>
<reference evidence="1" key="1">
    <citation type="submission" date="2022-10" db="EMBL/GenBank/DDBJ databases">
        <authorList>
            <person name="Chen Y."/>
            <person name="Dougan E. K."/>
            <person name="Chan C."/>
            <person name="Rhodes N."/>
            <person name="Thang M."/>
        </authorList>
    </citation>
    <scope>NUCLEOTIDE SEQUENCE</scope>
</reference>
<dbReference type="PANTHER" id="PTHR30327:SF1">
    <property type="entry name" value="UPF0301 PROTEIN YQGE"/>
    <property type="match status" value="1"/>
</dbReference>
<keyword evidence="4" id="KW-1185">Reference proteome</keyword>
<dbReference type="EMBL" id="CAMXCT020003935">
    <property type="protein sequence ID" value="CAL1160343.1"/>
    <property type="molecule type" value="Genomic_DNA"/>
</dbReference>
<dbReference type="InterPro" id="IPR003774">
    <property type="entry name" value="AlgH-like"/>
</dbReference>
<keyword evidence="3" id="KW-0067">ATP-binding</keyword>
<reference evidence="2" key="2">
    <citation type="submission" date="2024-04" db="EMBL/GenBank/DDBJ databases">
        <authorList>
            <person name="Chen Y."/>
            <person name="Shah S."/>
            <person name="Dougan E. K."/>
            <person name="Thang M."/>
            <person name="Chan C."/>
        </authorList>
    </citation>
    <scope>NUCLEOTIDE SEQUENCE [LARGE SCALE GENOMIC DNA]</scope>
</reference>
<evidence type="ECO:0000313" key="3">
    <source>
        <dbReference type="EMBL" id="CAL4794280.1"/>
    </source>
</evidence>
<evidence type="ECO:0000313" key="4">
    <source>
        <dbReference type="Proteomes" id="UP001152797"/>
    </source>
</evidence>
<dbReference type="Proteomes" id="UP001152797">
    <property type="component" value="Unassembled WGS sequence"/>
</dbReference>
<comment type="caution">
    <text evidence="1">The sequence shown here is derived from an EMBL/GenBank/DDBJ whole genome shotgun (WGS) entry which is preliminary data.</text>
</comment>
<keyword evidence="3" id="KW-0378">Hydrolase</keyword>
<gene>
    <name evidence="1" type="ORF">C1SCF055_LOCUS32563</name>
</gene>
<keyword evidence="3" id="KW-0547">Nucleotide-binding</keyword>
<dbReference type="Pfam" id="PF02622">
    <property type="entry name" value="DUF179"/>
    <property type="match status" value="1"/>
</dbReference>
<sequence>MIWQNCRDDLRQMCKTKLVLSEALQVFTHRLAQLAPAPLTPSSHAAPAAPAAQRRREGLRMLQPGDKPEVGSILIAHPMSCIFQPDLDRAVIVIDEVHPGHVRGLVLNKPGGILMETLKPEELERAKEAGLSGLLHNRLYLGGDLMDAEDLVNHVRWLHSSDLPGAQRLAPGLHCGGEGLAQLGAARPVLGFAGWHQDQLDLELERGVWVHLRAHSAVGLLPNDGDAETLWNDLAEAVGLSSFSSFPRGPEVDQLIKQHLDEHSRWQIESILEQAREENHAHGCASGFACRDFYDLLAPLLLQRMPEIHPICGETEVGGCVYLMWSFCKPRVMCQDLFDAVAARVIPEVQSLDRCGLAMFSWNYSYINYELKEVYKVSAAEALRTERLEELTPRDLANLMGAFAKAGIRDLDLMQALSEHGCGLLRDGIDQKCYKRPMKSLAREIYEEDFSAVDGQVVSLSEMCETQLGSFADQQFLHRDFLELADEYMMKGFDQPKRDVETFLRFPQARPCQPLLDFHSAYGISMDL</sequence>
<evidence type="ECO:0000313" key="1">
    <source>
        <dbReference type="EMBL" id="CAI4006968.1"/>
    </source>
</evidence>